<dbReference type="EMBL" id="JAUSTT010000026">
    <property type="protein sequence ID" value="MDQ0177729.1"/>
    <property type="molecule type" value="Genomic_DNA"/>
</dbReference>
<dbReference type="Proteomes" id="UP001223586">
    <property type="component" value="Unassembled WGS sequence"/>
</dbReference>
<comment type="caution">
    <text evidence="5">The sequence shown here is derived from an EMBL/GenBank/DDBJ whole genome shotgun (WGS) entry which is preliminary data.</text>
</comment>
<proteinExistence type="predicted"/>
<dbReference type="RefSeq" id="WP_307231979.1">
    <property type="nucleotide sequence ID" value="NZ_JAUSTT010000026.1"/>
</dbReference>
<protein>
    <recommendedName>
        <fullName evidence="4">Carbohydrate-binding module family 96 domain-containing protein</fullName>
    </recommendedName>
</protein>
<evidence type="ECO:0000313" key="5">
    <source>
        <dbReference type="EMBL" id="MDQ0177729.1"/>
    </source>
</evidence>
<evidence type="ECO:0000256" key="2">
    <source>
        <dbReference type="ARBA" id="ARBA00022525"/>
    </source>
</evidence>
<keyword evidence="2" id="KW-0964">Secreted</keyword>
<accession>A0ABT9WWQ2</accession>
<name>A0ABT9WWQ2_9BACI</name>
<feature type="domain" description="Carbohydrate-binding module family 96" evidence="4">
    <location>
        <begin position="179"/>
        <end position="345"/>
    </location>
</feature>
<dbReference type="Pfam" id="PF24517">
    <property type="entry name" value="CBM96"/>
    <property type="match status" value="1"/>
</dbReference>
<evidence type="ECO:0000256" key="1">
    <source>
        <dbReference type="ARBA" id="ARBA00004613"/>
    </source>
</evidence>
<evidence type="ECO:0000259" key="4">
    <source>
        <dbReference type="Pfam" id="PF24517"/>
    </source>
</evidence>
<dbReference type="InterPro" id="IPR055372">
    <property type="entry name" value="CBM96"/>
</dbReference>
<evidence type="ECO:0000313" key="6">
    <source>
        <dbReference type="Proteomes" id="UP001223586"/>
    </source>
</evidence>
<reference evidence="5 6" key="1">
    <citation type="submission" date="2023-07" db="EMBL/GenBank/DDBJ databases">
        <title>Genomic Encyclopedia of Type Strains, Phase IV (KMG-IV): sequencing the most valuable type-strain genomes for metagenomic binning, comparative biology and taxonomic classification.</title>
        <authorList>
            <person name="Goeker M."/>
        </authorList>
    </citation>
    <scope>NUCLEOTIDE SEQUENCE [LARGE SCALE GENOMIC DNA]</scope>
    <source>
        <strain evidence="5 6">DSM 23837</strain>
    </source>
</reference>
<gene>
    <name evidence="5" type="ORF">J2S08_003610</name>
</gene>
<sequence>MSGDKQEGLIVWFGAVGPETKSQTELWFGAVGPTTKTELNIDKPDNRTTKIGATFGTYPKHEGKMSTFITVESISNLKTVAEIDPNNHMNGEATIYPKVEERTHVRLVVSGKENLPSRIEMELSNCLEGEAEVFGIGKEEARAKIVVAIKDRLPAKISITPTNRMTGTVAIKEIPRVAKTLYPVKDSFVRSDVPRINYGDSSSMQLGYERTPYSSGELAEYRSIIQFDFIDVPDGAIIEKATMKLYPTYTPNSFSIHIQDNLTNWEEATVAWVNKPSVGNLSIKHNINENDACIEVDVLEIVKRWVERENRIKNNGLTISALKQEENFLTMFAREYEDKKLRPQLDIVYYDRDLSMSIDESEISVKARVAKDEVKTRRARIRILSQQGQDILPTSISMINPNLFPTNLKVSREALTTRLLVKGHEHLDTLMAIQESSVQELKSRTVVTREKIFTHLIVPEVETIRSKVLVEREGTKKIASALSLTREAIVGRVRVPYASKFPAEIEIQRLGKRMLKAGATVSRDFLKIVITTALKDTIHTQLHTSKEEDKNLNARLEVLKDGLEELYTKLELKYTKEINAHLKVISPFLPVNLTIQSTDKSKMGARIEVVSVMIHDLDVKIEVGNPRLLKSSIEVGEEWISYDFAYAFIM</sequence>
<dbReference type="NCBIfam" id="NF033679">
    <property type="entry name" value="DNRLRE_dom"/>
    <property type="match status" value="1"/>
</dbReference>
<organism evidence="5 6">
    <name type="scientific">Bacillus chungangensis</name>
    <dbReference type="NCBI Taxonomy" id="587633"/>
    <lineage>
        <taxon>Bacteria</taxon>
        <taxon>Bacillati</taxon>
        <taxon>Bacillota</taxon>
        <taxon>Bacilli</taxon>
        <taxon>Bacillales</taxon>
        <taxon>Bacillaceae</taxon>
        <taxon>Bacillus</taxon>
    </lineage>
</organism>
<comment type="subcellular location">
    <subcellularLocation>
        <location evidence="1">Secreted</location>
    </subcellularLocation>
</comment>
<evidence type="ECO:0000256" key="3">
    <source>
        <dbReference type="ARBA" id="ARBA00022729"/>
    </source>
</evidence>
<keyword evidence="3" id="KW-0732">Signal</keyword>
<keyword evidence="6" id="KW-1185">Reference proteome</keyword>